<dbReference type="RefSeq" id="WP_149081933.1">
    <property type="nucleotide sequence ID" value="NZ_VTAW01000016.1"/>
</dbReference>
<dbReference type="InterPro" id="IPR002933">
    <property type="entry name" value="Peptidase_M20"/>
</dbReference>
<comment type="caution">
    <text evidence="5">The sequence shown here is derived from an EMBL/GenBank/DDBJ whole genome shotgun (WGS) entry which is preliminary data.</text>
</comment>
<dbReference type="EMBL" id="VTAW01000016">
    <property type="protein sequence ID" value="TYT61605.1"/>
    <property type="molecule type" value="Genomic_DNA"/>
</dbReference>
<evidence type="ECO:0000313" key="6">
    <source>
        <dbReference type="Proteomes" id="UP000324104"/>
    </source>
</evidence>
<evidence type="ECO:0000313" key="5">
    <source>
        <dbReference type="EMBL" id="TYT61605.1"/>
    </source>
</evidence>
<dbReference type="Gene3D" id="3.40.630.10">
    <property type="entry name" value="Zn peptidases"/>
    <property type="match status" value="2"/>
</dbReference>
<evidence type="ECO:0000259" key="4">
    <source>
        <dbReference type="Pfam" id="PF07687"/>
    </source>
</evidence>
<dbReference type="InterPro" id="IPR036264">
    <property type="entry name" value="Bact_exopeptidase_dim_dom"/>
</dbReference>
<accession>A0A5D5AKY0</accession>
<dbReference type="InterPro" id="IPR050072">
    <property type="entry name" value="Peptidase_M20A"/>
</dbReference>
<dbReference type="AlphaFoldDB" id="A0A5D5AKY0"/>
<organism evidence="5 6">
    <name type="scientific">Natrialba swarupiae</name>
    <dbReference type="NCBI Taxonomy" id="2448032"/>
    <lineage>
        <taxon>Archaea</taxon>
        <taxon>Methanobacteriati</taxon>
        <taxon>Methanobacteriota</taxon>
        <taxon>Stenosarchaea group</taxon>
        <taxon>Halobacteria</taxon>
        <taxon>Halobacteriales</taxon>
        <taxon>Natrialbaceae</taxon>
        <taxon>Natrialba</taxon>
    </lineage>
</organism>
<evidence type="ECO:0000256" key="1">
    <source>
        <dbReference type="ARBA" id="ARBA00022723"/>
    </source>
</evidence>
<dbReference type="GO" id="GO:0016787">
    <property type="term" value="F:hydrolase activity"/>
    <property type="evidence" value="ECO:0007669"/>
    <property type="project" value="UniProtKB-KW"/>
</dbReference>
<dbReference type="Pfam" id="PF01546">
    <property type="entry name" value="Peptidase_M20"/>
    <property type="match status" value="1"/>
</dbReference>
<sequence>MSDEHGPTETTNGATTNEGRADGTGDGLSAAERAVVERGREWIREHETELEELLVALVARPSVTGAEGTADDPETTVGHLHEFLADRIERAELTTQRLTDVGSASEPRDNCYAVLEGESDELLVCTSHTDTVPPGDSTDWPNDDPYELARGVVRRPEPETLELRVGDRVETRSIRGRYDRIWRRRAEGDDRGGGESSADEREVFVGRGAYDNKASIVCLVGSLLALEAALGDDAELDGTLVHGHLVGEEVAQEGAKAMVGRKGYPDWLGDRYPDPSGAAVVLEGSYGFVPAIGHRGLAWISLRAEGESTHASTPHLGRNAVLGTAEALAGVRDRPFRNELVEPFREDELLGDLTVAAGTTIAGGDVRRVEDGVVDRGGVNSVPDWCETTFDVRFPRWASFPDDLESVRDHLETTIESQAADRAPDVEFEAEIDPEEFFPPVAVAASEADSFDHPLVATAIDAARGTFGYDPGVTVAPGVTDAASIYHGTRLPTLVEYGPAGAWSHEPLEFVEREQVVRGAEALLEFAVRRLGLSERETDR</sequence>
<protein>
    <submittedName>
        <fullName evidence="5">M20 family metallopeptidase</fullName>
    </submittedName>
</protein>
<keyword evidence="1" id="KW-0479">Metal-binding</keyword>
<feature type="region of interest" description="Disordered" evidence="3">
    <location>
        <begin position="1"/>
        <end position="33"/>
    </location>
</feature>
<dbReference type="Gene3D" id="3.30.70.360">
    <property type="match status" value="1"/>
</dbReference>
<reference evidence="5 6" key="1">
    <citation type="submission" date="2019-08" db="EMBL/GenBank/DDBJ databases">
        <title>Archaea genome.</title>
        <authorList>
            <person name="Kajale S."/>
            <person name="Shouche Y."/>
            <person name="Deshpande N."/>
            <person name="Sharma A."/>
        </authorList>
    </citation>
    <scope>NUCLEOTIDE SEQUENCE [LARGE SCALE GENOMIC DNA]</scope>
    <source>
        <strain evidence="5 6">ESP3B_9</strain>
    </source>
</reference>
<feature type="compositionally biased region" description="Low complexity" evidence="3">
    <location>
        <begin position="8"/>
        <end position="18"/>
    </location>
</feature>
<dbReference type="SUPFAM" id="SSF53187">
    <property type="entry name" value="Zn-dependent exopeptidases"/>
    <property type="match status" value="1"/>
</dbReference>
<evidence type="ECO:0000256" key="3">
    <source>
        <dbReference type="SAM" id="MobiDB-lite"/>
    </source>
</evidence>
<proteinExistence type="predicted"/>
<dbReference type="PANTHER" id="PTHR43808">
    <property type="entry name" value="ACETYLORNITHINE DEACETYLASE"/>
    <property type="match status" value="1"/>
</dbReference>
<dbReference type="InterPro" id="IPR011650">
    <property type="entry name" value="Peptidase_M20_dimer"/>
</dbReference>
<dbReference type="Proteomes" id="UP000324104">
    <property type="component" value="Unassembled WGS sequence"/>
</dbReference>
<dbReference type="PANTHER" id="PTHR43808:SF32">
    <property type="entry name" value="ARGE_DAPE-RELATED DEACYLASE"/>
    <property type="match status" value="1"/>
</dbReference>
<gene>
    <name evidence="5" type="ORF">FYC77_13025</name>
</gene>
<keyword evidence="2" id="KW-0378">Hydrolase</keyword>
<dbReference type="GO" id="GO:0046872">
    <property type="term" value="F:metal ion binding"/>
    <property type="evidence" value="ECO:0007669"/>
    <property type="project" value="UniProtKB-KW"/>
</dbReference>
<keyword evidence="6" id="KW-1185">Reference proteome</keyword>
<evidence type="ECO:0000256" key="2">
    <source>
        <dbReference type="ARBA" id="ARBA00022801"/>
    </source>
</evidence>
<dbReference type="Pfam" id="PF07687">
    <property type="entry name" value="M20_dimer"/>
    <property type="match status" value="1"/>
</dbReference>
<dbReference type="SUPFAM" id="SSF55031">
    <property type="entry name" value="Bacterial exopeptidase dimerisation domain"/>
    <property type="match status" value="1"/>
</dbReference>
<name>A0A5D5AKY0_9EURY</name>
<feature type="domain" description="Peptidase M20 dimerisation" evidence="4">
    <location>
        <begin position="292"/>
        <end position="414"/>
    </location>
</feature>